<accession>A0A1H3IQM3</accession>
<dbReference type="EMBL" id="FNPF01000005">
    <property type="protein sequence ID" value="SDY30010.1"/>
    <property type="molecule type" value="Genomic_DNA"/>
</dbReference>
<dbReference type="Pfam" id="PF13408">
    <property type="entry name" value="Zn_ribbon_recom"/>
    <property type="match status" value="1"/>
</dbReference>
<evidence type="ECO:0000313" key="2">
    <source>
        <dbReference type="EMBL" id="SDY30010.1"/>
    </source>
</evidence>
<dbReference type="InterPro" id="IPR025827">
    <property type="entry name" value="Zn_ribbon_recom_dom"/>
</dbReference>
<dbReference type="STRING" id="321339.SAMN05444340_105213"/>
<gene>
    <name evidence="2" type="ORF">SAMN05444340_105213</name>
</gene>
<dbReference type="AlphaFoldDB" id="A0A1H3IQM3"/>
<feature type="domain" description="Recombinase zinc beta ribbon" evidence="1">
    <location>
        <begin position="2"/>
        <end position="45"/>
    </location>
</feature>
<sequence length="127" mass="14047">MILSTGKGGKYRYYACGGRMRQGKGTCGGRRVRMGETDDLVLAAIMEDLLTHDRMAAFLHELQERQTVRAAAASDSLGKHEAHLSDTKAKLNRLLQLVEDGVMESSDPTLAERLDDLRAQRDISEKA</sequence>
<protein>
    <submittedName>
        <fullName evidence="2">Recombinase zinc beta ribbon domain-containing protein</fullName>
    </submittedName>
</protein>
<keyword evidence="3" id="KW-1185">Reference proteome</keyword>
<proteinExistence type="predicted"/>
<organism evidence="2 3">
    <name type="scientific">Citreimonas salinaria</name>
    <dbReference type="NCBI Taxonomy" id="321339"/>
    <lineage>
        <taxon>Bacteria</taxon>
        <taxon>Pseudomonadati</taxon>
        <taxon>Pseudomonadota</taxon>
        <taxon>Alphaproteobacteria</taxon>
        <taxon>Rhodobacterales</taxon>
        <taxon>Roseobacteraceae</taxon>
        <taxon>Citreimonas</taxon>
    </lineage>
</organism>
<evidence type="ECO:0000259" key="1">
    <source>
        <dbReference type="Pfam" id="PF13408"/>
    </source>
</evidence>
<dbReference type="Proteomes" id="UP000199286">
    <property type="component" value="Unassembled WGS sequence"/>
</dbReference>
<reference evidence="2 3" key="1">
    <citation type="submission" date="2016-10" db="EMBL/GenBank/DDBJ databases">
        <authorList>
            <person name="de Groot N.N."/>
        </authorList>
    </citation>
    <scope>NUCLEOTIDE SEQUENCE [LARGE SCALE GENOMIC DNA]</scope>
    <source>
        <strain evidence="2 3">DSM 26880</strain>
    </source>
</reference>
<name>A0A1H3IQM3_9RHOB</name>
<evidence type="ECO:0000313" key="3">
    <source>
        <dbReference type="Proteomes" id="UP000199286"/>
    </source>
</evidence>